<dbReference type="EMBL" id="BLIP01000001">
    <property type="protein sequence ID" value="GFE24729.1"/>
    <property type="molecule type" value="Genomic_DNA"/>
</dbReference>
<evidence type="ECO:0000313" key="3">
    <source>
        <dbReference type="Proteomes" id="UP000429552"/>
    </source>
</evidence>
<keyword evidence="1" id="KW-0472">Membrane</keyword>
<dbReference type="AlphaFoldDB" id="A0A640TMI0"/>
<reference evidence="2 3" key="1">
    <citation type="submission" date="2019-12" db="EMBL/GenBank/DDBJ databases">
        <title>Whole genome shotgun sequence of Streptomyces libani subsp. libani NBRC 13452.</title>
        <authorList>
            <person name="Ichikawa N."/>
            <person name="Kimura A."/>
            <person name="Kitahashi Y."/>
            <person name="Komaki H."/>
            <person name="Tamura T."/>
        </authorList>
    </citation>
    <scope>NUCLEOTIDE SEQUENCE [LARGE SCALE GENOMIC DNA]</scope>
    <source>
        <strain evidence="2 3">NBRC 13452</strain>
    </source>
</reference>
<dbReference type="Proteomes" id="UP000429552">
    <property type="component" value="Unassembled WGS sequence"/>
</dbReference>
<name>A0A640TMI0_STRNI</name>
<organism evidence="2 3">
    <name type="scientific">Streptomyces nigrescens</name>
    <dbReference type="NCBI Taxonomy" id="1920"/>
    <lineage>
        <taxon>Bacteria</taxon>
        <taxon>Bacillati</taxon>
        <taxon>Actinomycetota</taxon>
        <taxon>Actinomycetes</taxon>
        <taxon>Kitasatosporales</taxon>
        <taxon>Streptomycetaceae</taxon>
        <taxon>Streptomyces</taxon>
    </lineage>
</organism>
<protein>
    <submittedName>
        <fullName evidence="2">Uncharacterized protein</fullName>
    </submittedName>
</protein>
<gene>
    <name evidence="2" type="ORF">Sliba_51820</name>
</gene>
<keyword evidence="1" id="KW-0812">Transmembrane</keyword>
<comment type="caution">
    <text evidence="2">The sequence shown here is derived from an EMBL/GenBank/DDBJ whole genome shotgun (WGS) entry which is preliminary data.</text>
</comment>
<feature type="transmembrane region" description="Helical" evidence="1">
    <location>
        <begin position="53"/>
        <end position="74"/>
    </location>
</feature>
<proteinExistence type="predicted"/>
<evidence type="ECO:0000313" key="2">
    <source>
        <dbReference type="EMBL" id="GFE24729.1"/>
    </source>
</evidence>
<sequence length="80" mass="8561">MLGRTLAIAPIPAQARTHDDTGRPYLRECTVVPYQSVLLAAAQETAKDAGPGWILRTVIIGGVVGAVLLAWFLLRGYGQD</sequence>
<evidence type="ECO:0000256" key="1">
    <source>
        <dbReference type="SAM" id="Phobius"/>
    </source>
</evidence>
<keyword evidence="1" id="KW-1133">Transmembrane helix</keyword>
<accession>A0A640TMI0</accession>